<evidence type="ECO:0000256" key="4">
    <source>
        <dbReference type="ARBA" id="ARBA00022989"/>
    </source>
</evidence>
<evidence type="ECO:0000256" key="5">
    <source>
        <dbReference type="ARBA" id="ARBA00023136"/>
    </source>
</evidence>
<keyword evidence="5 6" id="KW-0472">Membrane</keyword>
<dbReference type="GO" id="GO:0004190">
    <property type="term" value="F:aspartic-type endopeptidase activity"/>
    <property type="evidence" value="ECO:0007669"/>
    <property type="project" value="InterPro"/>
</dbReference>
<keyword evidence="4 6" id="KW-1133">Transmembrane helix</keyword>
<evidence type="ECO:0000256" key="3">
    <source>
        <dbReference type="ARBA" id="ARBA00022692"/>
    </source>
</evidence>
<feature type="transmembrane region" description="Helical" evidence="6">
    <location>
        <begin position="98"/>
        <end position="122"/>
    </location>
</feature>
<keyword evidence="2" id="KW-1003">Cell membrane</keyword>
<evidence type="ECO:0000256" key="2">
    <source>
        <dbReference type="ARBA" id="ARBA00022475"/>
    </source>
</evidence>
<feature type="transmembrane region" description="Helical" evidence="6">
    <location>
        <begin position="134"/>
        <end position="155"/>
    </location>
</feature>
<organism evidence="8 9">
    <name type="scientific">Novosphingobium resinovorum</name>
    <dbReference type="NCBI Taxonomy" id="158500"/>
    <lineage>
        <taxon>Bacteria</taxon>
        <taxon>Pseudomonadati</taxon>
        <taxon>Pseudomonadota</taxon>
        <taxon>Alphaproteobacteria</taxon>
        <taxon>Sphingomonadales</taxon>
        <taxon>Sphingomonadaceae</taxon>
        <taxon>Novosphingobium</taxon>
    </lineage>
</organism>
<dbReference type="PANTHER" id="PTHR36506:SF1">
    <property type="entry name" value="PREFLAGELLIN PEPTIDASE"/>
    <property type="match status" value="1"/>
</dbReference>
<dbReference type="PATRIC" id="fig|158500.4.peg.956"/>
<evidence type="ECO:0000256" key="1">
    <source>
        <dbReference type="ARBA" id="ARBA00004651"/>
    </source>
</evidence>
<dbReference type="EMBL" id="JFYZ01000002">
    <property type="protein sequence ID" value="EZP83746.1"/>
    <property type="molecule type" value="Genomic_DNA"/>
</dbReference>
<comment type="subcellular location">
    <subcellularLocation>
        <location evidence="1">Cell membrane</location>
        <topology evidence="1">Multi-pass membrane protein</topology>
    </subcellularLocation>
</comment>
<dbReference type="AlphaFoldDB" id="A0A031K186"/>
<evidence type="ECO:0000256" key="6">
    <source>
        <dbReference type="SAM" id="Phobius"/>
    </source>
</evidence>
<evidence type="ECO:0000259" key="7">
    <source>
        <dbReference type="Pfam" id="PF01478"/>
    </source>
</evidence>
<proteinExistence type="predicted"/>
<feature type="transmembrane region" description="Helical" evidence="6">
    <location>
        <begin position="59"/>
        <end position="78"/>
    </location>
</feature>
<sequence length="236" mass="24466">MTGAVFSYALLAALATALLVAAFTDLRARHIDNWLNLGIAVAAPLWWLAMGLGPFDIGVQIGLAAATFAVACVLFAIGQMGGGDVKLLTALALWFSPAAFLQLVVLMAVLGGGASLAMAAFNMQPGRKEMVRDALAGLVAFAWVWCAGAIVFAVATHRPVVEPATMEAVAGVLPGLWAIPLAAIVVLGLFLFGMRHIMRRQKSRIEVPYGIAIAAASLWVMGSQTLSAAHSAGIAG</sequence>
<accession>A0A031K186</accession>
<comment type="caution">
    <text evidence="8">The sequence shown here is derived from an EMBL/GenBank/DDBJ whole genome shotgun (WGS) entry which is preliminary data.</text>
</comment>
<feature type="transmembrane region" description="Helical" evidence="6">
    <location>
        <begin position="175"/>
        <end position="194"/>
    </location>
</feature>
<feature type="domain" description="Prepilin type IV endopeptidase peptidase" evidence="7">
    <location>
        <begin position="13"/>
        <end position="113"/>
    </location>
</feature>
<dbReference type="InterPro" id="IPR000045">
    <property type="entry name" value="Prepilin_IV_endopep_pep"/>
</dbReference>
<dbReference type="STRING" id="158500.BES08_08255"/>
<dbReference type="Proteomes" id="UP000024329">
    <property type="component" value="Unassembled WGS sequence"/>
</dbReference>
<dbReference type="GO" id="GO:0005886">
    <property type="term" value="C:plasma membrane"/>
    <property type="evidence" value="ECO:0007669"/>
    <property type="project" value="UniProtKB-SubCell"/>
</dbReference>
<dbReference type="PANTHER" id="PTHR36506">
    <property type="entry name" value="PREFLAGELLIN PEPTIDASE"/>
    <property type="match status" value="1"/>
</dbReference>
<dbReference type="InterPro" id="IPR052218">
    <property type="entry name" value="Preflagellin_Peptidase"/>
</dbReference>
<gene>
    <name evidence="8" type="ORF">BV97_00934</name>
</gene>
<evidence type="ECO:0000313" key="8">
    <source>
        <dbReference type="EMBL" id="EZP83746.1"/>
    </source>
</evidence>
<dbReference type="eggNOG" id="COG4960">
    <property type="taxonomic scope" value="Bacteria"/>
</dbReference>
<name>A0A031K186_9SPHN</name>
<reference evidence="8 9" key="1">
    <citation type="submission" date="2014-03" db="EMBL/GenBank/DDBJ databases">
        <title>Whole genome sequence of Novosphingobium resinovorum KF1.</title>
        <authorList>
            <person name="Gan H.M."/>
            <person name="Gan H.Y."/>
            <person name="Chew T.H."/>
            <person name="Savka M.A."/>
        </authorList>
    </citation>
    <scope>NUCLEOTIDE SEQUENCE [LARGE SCALE GENOMIC DNA]</scope>
    <source>
        <strain evidence="8 9">KF1</strain>
    </source>
</reference>
<protein>
    <submittedName>
        <fullName evidence="8">Prepilin peptidase CpaA</fullName>
    </submittedName>
</protein>
<dbReference type="Pfam" id="PF01478">
    <property type="entry name" value="Peptidase_A24"/>
    <property type="match status" value="1"/>
</dbReference>
<keyword evidence="3 6" id="KW-0812">Transmembrane</keyword>
<feature type="transmembrane region" description="Helical" evidence="6">
    <location>
        <begin position="34"/>
        <end position="52"/>
    </location>
</feature>
<evidence type="ECO:0000313" key="9">
    <source>
        <dbReference type="Proteomes" id="UP000024329"/>
    </source>
</evidence>
<dbReference type="RefSeq" id="WP_036524028.1">
    <property type="nucleotide sequence ID" value="NZ_JFYZ01000002.1"/>
</dbReference>
<dbReference type="Gene3D" id="1.20.120.1220">
    <property type="match status" value="1"/>
</dbReference>